<dbReference type="RefSeq" id="WP_301642853.1">
    <property type="nucleotide sequence ID" value="NZ_CP098494.1"/>
</dbReference>
<feature type="domain" description="EamA" evidence="7">
    <location>
        <begin position="15"/>
        <end position="148"/>
    </location>
</feature>
<comment type="subcellular location">
    <subcellularLocation>
        <location evidence="1">Membrane</location>
        <topology evidence="1">Multi-pass membrane protein</topology>
    </subcellularLocation>
</comment>
<feature type="transmembrane region" description="Helical" evidence="6">
    <location>
        <begin position="131"/>
        <end position="149"/>
    </location>
</feature>
<dbReference type="InterPro" id="IPR037185">
    <property type="entry name" value="EmrE-like"/>
</dbReference>
<keyword evidence="5 6" id="KW-0472">Membrane</keyword>
<feature type="transmembrane region" description="Helical" evidence="6">
    <location>
        <begin position="256"/>
        <end position="275"/>
    </location>
</feature>
<keyword evidence="3 6" id="KW-0812">Transmembrane</keyword>
<proteinExistence type="inferred from homology"/>
<feature type="domain" description="EamA" evidence="7">
    <location>
        <begin position="164"/>
        <end position="297"/>
    </location>
</feature>
<feature type="transmembrane region" description="Helical" evidence="6">
    <location>
        <begin position="45"/>
        <end position="65"/>
    </location>
</feature>
<name>A0ABY4UAK0_9SPHN</name>
<feature type="transmembrane region" description="Helical" evidence="6">
    <location>
        <begin position="77"/>
        <end position="98"/>
    </location>
</feature>
<dbReference type="InterPro" id="IPR050638">
    <property type="entry name" value="AA-Vitamin_Transporters"/>
</dbReference>
<accession>A0ABY4UAK0</accession>
<keyword evidence="4 6" id="KW-1133">Transmembrane helix</keyword>
<evidence type="ECO:0000256" key="1">
    <source>
        <dbReference type="ARBA" id="ARBA00004141"/>
    </source>
</evidence>
<organism evidence="8 9">
    <name type="scientific">Qipengyuania citrea</name>
    <dbReference type="NCBI Taxonomy" id="225971"/>
    <lineage>
        <taxon>Bacteria</taxon>
        <taxon>Pseudomonadati</taxon>
        <taxon>Pseudomonadota</taxon>
        <taxon>Alphaproteobacteria</taxon>
        <taxon>Sphingomonadales</taxon>
        <taxon>Erythrobacteraceae</taxon>
        <taxon>Qipengyuania</taxon>
    </lineage>
</organism>
<dbReference type="PANTHER" id="PTHR32322:SF2">
    <property type="entry name" value="EAMA DOMAIN-CONTAINING PROTEIN"/>
    <property type="match status" value="1"/>
</dbReference>
<protein>
    <submittedName>
        <fullName evidence="8">DMT family transporter</fullName>
    </submittedName>
</protein>
<evidence type="ECO:0000256" key="3">
    <source>
        <dbReference type="ARBA" id="ARBA00022692"/>
    </source>
</evidence>
<dbReference type="Proteomes" id="UP001056619">
    <property type="component" value="Chromosome"/>
</dbReference>
<evidence type="ECO:0000259" key="7">
    <source>
        <dbReference type="Pfam" id="PF00892"/>
    </source>
</evidence>
<dbReference type="SUPFAM" id="SSF103481">
    <property type="entry name" value="Multidrug resistance efflux transporter EmrE"/>
    <property type="match status" value="2"/>
</dbReference>
<sequence>MQNKSRFFASLWSRAYVLLTFTALFWAGNAIVARAACELVLPVALAFWRWTIALAIILPFAWRHLRRNAPVIRGNWRMLLVLGALGIGAFNTLLYSGLQQTTALNAMLLQSGQPALILFLGAIFMGDSTALRQIVGAAIALAGVLWIIARGNFGVLGTLNFNEGDLIIGLAVCLWAVYAVMLRRCPAIHPLSLFAVTLIVGIIVIAPFYALELNSGRYIVLQEESLLAIGYVSVFPSILAYLFFNRGVELIGSAGTGMYMNVMPVMGAGLAIIFLGEHLRGFHAIGMALIVGGILLAGRGSKPLAGAVVSSKTDNIERRNESE</sequence>
<feature type="transmembrane region" description="Helical" evidence="6">
    <location>
        <begin position="161"/>
        <end position="181"/>
    </location>
</feature>
<feature type="transmembrane region" description="Helical" evidence="6">
    <location>
        <begin position="226"/>
        <end position="244"/>
    </location>
</feature>
<comment type="similarity">
    <text evidence="2">Belongs to the EamA transporter family.</text>
</comment>
<dbReference type="EMBL" id="CP098494">
    <property type="protein sequence ID" value="USA62528.1"/>
    <property type="molecule type" value="Genomic_DNA"/>
</dbReference>
<evidence type="ECO:0000256" key="6">
    <source>
        <dbReference type="SAM" id="Phobius"/>
    </source>
</evidence>
<evidence type="ECO:0000256" key="4">
    <source>
        <dbReference type="ARBA" id="ARBA00022989"/>
    </source>
</evidence>
<evidence type="ECO:0000256" key="2">
    <source>
        <dbReference type="ARBA" id="ARBA00007362"/>
    </source>
</evidence>
<evidence type="ECO:0000313" key="8">
    <source>
        <dbReference type="EMBL" id="USA62528.1"/>
    </source>
</evidence>
<reference evidence="8 9" key="1">
    <citation type="submission" date="2022-06" db="EMBL/GenBank/DDBJ databases">
        <authorList>
            <person name="Liu G."/>
        </authorList>
    </citation>
    <scope>NUCLEOTIDE SEQUENCE [LARGE SCALE GENOMIC DNA]</scope>
    <source>
        <strain evidence="8 9">E4</strain>
    </source>
</reference>
<evidence type="ECO:0000256" key="5">
    <source>
        <dbReference type="ARBA" id="ARBA00023136"/>
    </source>
</evidence>
<keyword evidence="9" id="KW-1185">Reference proteome</keyword>
<evidence type="ECO:0000313" key="9">
    <source>
        <dbReference type="Proteomes" id="UP001056619"/>
    </source>
</evidence>
<dbReference type="Pfam" id="PF00892">
    <property type="entry name" value="EamA"/>
    <property type="match status" value="2"/>
</dbReference>
<feature type="transmembrane region" description="Helical" evidence="6">
    <location>
        <begin position="281"/>
        <end position="298"/>
    </location>
</feature>
<gene>
    <name evidence="8" type="ORF">NCF85_06035</name>
</gene>
<feature type="transmembrane region" description="Helical" evidence="6">
    <location>
        <begin position="193"/>
        <end position="211"/>
    </location>
</feature>
<dbReference type="InterPro" id="IPR000620">
    <property type="entry name" value="EamA_dom"/>
</dbReference>
<dbReference type="PANTHER" id="PTHR32322">
    <property type="entry name" value="INNER MEMBRANE TRANSPORTER"/>
    <property type="match status" value="1"/>
</dbReference>